<name>A0ABR2GWS6_9EUKA</name>
<organism evidence="1 2">
    <name type="scientific">Tritrichomonas musculus</name>
    <dbReference type="NCBI Taxonomy" id="1915356"/>
    <lineage>
        <taxon>Eukaryota</taxon>
        <taxon>Metamonada</taxon>
        <taxon>Parabasalia</taxon>
        <taxon>Tritrichomonadida</taxon>
        <taxon>Tritrichomonadidae</taxon>
        <taxon>Tritrichomonas</taxon>
    </lineage>
</organism>
<accession>A0ABR2GWS6</accession>
<proteinExistence type="predicted"/>
<comment type="caution">
    <text evidence="1">The sequence shown here is derived from an EMBL/GenBank/DDBJ whole genome shotgun (WGS) entry which is preliminary data.</text>
</comment>
<keyword evidence="2" id="KW-1185">Reference proteome</keyword>
<dbReference type="Proteomes" id="UP001470230">
    <property type="component" value="Unassembled WGS sequence"/>
</dbReference>
<dbReference type="SUPFAM" id="SSF48371">
    <property type="entry name" value="ARM repeat"/>
    <property type="match status" value="2"/>
</dbReference>
<evidence type="ECO:0000313" key="1">
    <source>
        <dbReference type="EMBL" id="KAK8838111.1"/>
    </source>
</evidence>
<reference evidence="1 2" key="1">
    <citation type="submission" date="2024-04" db="EMBL/GenBank/DDBJ databases">
        <title>Tritrichomonas musculus Genome.</title>
        <authorList>
            <person name="Alves-Ferreira E."/>
            <person name="Grigg M."/>
            <person name="Lorenzi H."/>
            <person name="Galac M."/>
        </authorList>
    </citation>
    <scope>NUCLEOTIDE SEQUENCE [LARGE SCALE GENOMIC DNA]</scope>
    <source>
        <strain evidence="1 2">EAF2021</strain>
    </source>
</reference>
<dbReference type="InterPro" id="IPR016024">
    <property type="entry name" value="ARM-type_fold"/>
</dbReference>
<protein>
    <recommendedName>
        <fullName evidence="3">Importin N-terminal domain-containing protein</fullName>
    </recommendedName>
</protein>
<evidence type="ECO:0000313" key="2">
    <source>
        <dbReference type="Proteomes" id="UP001470230"/>
    </source>
</evidence>
<sequence length="996" mass="116696">MEEFALKFDCFLSPNAQIHKQANDFFFEQINTNPNFFMLLFEAYAQLTKLTHKKLSLIIIKHIILNNFDVIVQNFQTFSEQLLLSVQTTQDIDLFRSLSDIVYHTASKFEGIWEDIPLYLSLYEKDNIYTPFCFYLFITIRFYNADLYPKYNEVIRQIQTNIIITSINYPNFDNQILTTRVFCTLTKHYDKLENIPNEYQQICQVIQQIASNSLIQGENKFCSFWSALINLNTNLAQPFYIMARTFLFDSVSFNPHTKSILFQFIFHHSEFVQKQELEEIINKYFANQIEDEDIDDTGIIFSFLSKYKDPLAYQLFERNLIICLTSENPQMQLAGLTLIKDFLPFFPPEIPSETSQIIDLILKIGLNSVENVKAALYFFTIFLTTYQLNFYDSDKFFEFFMNAIVRFQMNDIQYEAIQCCQLIEISPTYFDRIITIFPHLQPDSYPIFFSSLLIFHTLDNDVTSSKYDELLNSIISTFTQSSQFVFQLSNSDTVIPEDDNSCDQLYLYLLIRGTSANLLFYFSYYNPLKLNEFVVPAIQSFINMCTFEEMENDKEKSYTLTNVSKDFVEICKFMGQRAIELLQPFYKDISDCIFFDQFQFYIEKDGIECPLASEGIESFNEMYSKLNEKKYPDIKSILNFYCITVSNMSRWLYKIPDQNLHLNFLKSLSFGFQVSIDSFQTFHSLCCTLLNLVKPKRKNTSLEWYDIFIQKVNIMAKEYSLRIIPKINPVFLRNIFSSLLVLMKVFVICKNDYGHFFLSHVFMPLFLKNQQSAELYLMRCFDFMLMHNYCNENELETIVKTVDSLIEKGLTYIDCRSELFIVITQISKLNPSLFQKYLDLALSLFSQPSDGLSQLSSRCAFSLFLLSAFNHNPKQFEMVAPLLPGIFVVFPINGKNLMKLFLAEFFTFVNSHLNDLPCQLVLALLDAVIRYFMHQCYAQIMYGLSDEQHEQLLALFKNLISNFNNKFPDVSLNDHIMSVLSDHAESSQYIQSLLSS</sequence>
<dbReference type="EMBL" id="JAPFFF010000057">
    <property type="protein sequence ID" value="KAK8838111.1"/>
    <property type="molecule type" value="Genomic_DNA"/>
</dbReference>
<gene>
    <name evidence="1" type="ORF">M9Y10_036063</name>
</gene>
<evidence type="ECO:0008006" key="3">
    <source>
        <dbReference type="Google" id="ProtNLM"/>
    </source>
</evidence>